<gene>
    <name evidence="1" type="ORF">RRG08_031810</name>
</gene>
<reference evidence="1" key="1">
    <citation type="journal article" date="2023" name="G3 (Bethesda)">
        <title>A reference genome for the long-term kleptoplast-retaining sea slug Elysia crispata morphotype clarki.</title>
        <authorList>
            <person name="Eastman K.E."/>
            <person name="Pendleton A.L."/>
            <person name="Shaikh M.A."/>
            <person name="Suttiyut T."/>
            <person name="Ogas R."/>
            <person name="Tomko P."/>
            <person name="Gavelis G."/>
            <person name="Widhalm J.R."/>
            <person name="Wisecaver J.H."/>
        </authorList>
    </citation>
    <scope>NUCLEOTIDE SEQUENCE</scope>
    <source>
        <strain evidence="1">ECLA1</strain>
    </source>
</reference>
<dbReference type="AlphaFoldDB" id="A0AAE1CT59"/>
<name>A0AAE1CT59_9GAST</name>
<organism evidence="1 2">
    <name type="scientific">Elysia crispata</name>
    <name type="common">lettuce slug</name>
    <dbReference type="NCBI Taxonomy" id="231223"/>
    <lineage>
        <taxon>Eukaryota</taxon>
        <taxon>Metazoa</taxon>
        <taxon>Spiralia</taxon>
        <taxon>Lophotrochozoa</taxon>
        <taxon>Mollusca</taxon>
        <taxon>Gastropoda</taxon>
        <taxon>Heterobranchia</taxon>
        <taxon>Euthyneura</taxon>
        <taxon>Panpulmonata</taxon>
        <taxon>Sacoglossa</taxon>
        <taxon>Placobranchoidea</taxon>
        <taxon>Plakobranchidae</taxon>
        <taxon>Elysia</taxon>
    </lineage>
</organism>
<keyword evidence="2" id="KW-1185">Reference proteome</keyword>
<proteinExistence type="predicted"/>
<protein>
    <submittedName>
        <fullName evidence="1">Uncharacterized protein</fullName>
    </submittedName>
</protein>
<evidence type="ECO:0000313" key="1">
    <source>
        <dbReference type="EMBL" id="KAK3733870.1"/>
    </source>
</evidence>
<comment type="caution">
    <text evidence="1">The sequence shown here is derived from an EMBL/GenBank/DDBJ whole genome shotgun (WGS) entry which is preliminary data.</text>
</comment>
<sequence length="71" mass="7881">MVQSVCVWTSFVGLFRAIIKTNQSFDMCGACLTAVSLLTMCSLRHKRWTRHPSAGSGHDVTGVLPNLTKWK</sequence>
<evidence type="ECO:0000313" key="2">
    <source>
        <dbReference type="Proteomes" id="UP001283361"/>
    </source>
</evidence>
<dbReference type="EMBL" id="JAWDGP010006875">
    <property type="protein sequence ID" value="KAK3733870.1"/>
    <property type="molecule type" value="Genomic_DNA"/>
</dbReference>
<dbReference type="Proteomes" id="UP001283361">
    <property type="component" value="Unassembled WGS sequence"/>
</dbReference>
<accession>A0AAE1CT59</accession>